<proteinExistence type="inferred from homology"/>
<dbReference type="AlphaFoldDB" id="A0ABD2LI44"/>
<feature type="compositionally biased region" description="Basic and acidic residues" evidence="7">
    <location>
        <begin position="20"/>
        <end position="30"/>
    </location>
</feature>
<keyword evidence="2 6" id="KW-0479">Metal-binding</keyword>
<keyword evidence="9" id="KW-1185">Reference proteome</keyword>
<feature type="compositionally biased region" description="Polar residues" evidence="7">
    <location>
        <begin position="1"/>
        <end position="17"/>
    </location>
</feature>
<sequence>MSHSEGATTDQGTNSGTVDEETKMDQKQQQHQDGSSKGPRPTTANIYVNKKVHLEEVELFGFDMDYTLAEYSSPTMERLTFELCIEYLIAHNCYPREIAQFDYDPMFSICGLWVHFKYGNLLKVDESGTIFHAFHGRRLLKCKEIDGYYPNKFVQLSSEIYVLNTLFNLPEANLFARLVDFFDKFGQQTPDRTGVRYGDVTLSYDAIFQDIRNAMDHVHNFSVGELKKKILDRIDEFVKKDKRIDELFIWLRNTGRKTFLLTNSDYGYTKGIMTFLLGTKWRAFFDMVIVDARKPLWFGKGTGLREVDTDTGALKMGTPADPLKEKGAVYSGGSCEVLRRFTGKVLYIGDHTYSDVLSLKKHKGWHTFLVVPELSRELGVWADKRGLFERLQQLESELKKLYSQAERPTEAVTGPLFKRIQEVTQSMEEKYGVFGSLFTSGARTTYFGSQVKKYADLYADSCFNLVNYPAHYYFFSASMALMPHESTVDHGAAIPDNGSRKNMDEGGSDGAGALSHQSTSPATNDSIEEEGDSSGGASSEEHN</sequence>
<dbReference type="InterPro" id="IPR016695">
    <property type="entry name" value="Pur_nucleotidase"/>
</dbReference>
<feature type="active site" description="Nucleophile" evidence="5">
    <location>
        <position position="63"/>
    </location>
</feature>
<feature type="region of interest" description="Disordered" evidence="7">
    <location>
        <begin position="1"/>
        <end position="43"/>
    </location>
</feature>
<reference evidence="8 9" key="1">
    <citation type="submission" date="2024-10" db="EMBL/GenBank/DDBJ databases">
        <authorList>
            <person name="Kim D."/>
        </authorList>
    </citation>
    <scope>NUCLEOTIDE SEQUENCE [LARGE SCALE GENOMIC DNA]</scope>
    <source>
        <strain evidence="8">BH-2024</strain>
    </source>
</reference>
<dbReference type="InterPro" id="IPR023214">
    <property type="entry name" value="HAD_sf"/>
</dbReference>
<evidence type="ECO:0000256" key="5">
    <source>
        <dbReference type="PIRSR" id="PIRSR017434-1"/>
    </source>
</evidence>
<evidence type="ECO:0008006" key="10">
    <source>
        <dbReference type="Google" id="ProtNLM"/>
    </source>
</evidence>
<evidence type="ECO:0000313" key="9">
    <source>
        <dbReference type="Proteomes" id="UP001620626"/>
    </source>
</evidence>
<dbReference type="InterPro" id="IPR036412">
    <property type="entry name" value="HAD-like_sf"/>
</dbReference>
<dbReference type="EMBL" id="JBICBT010000407">
    <property type="protein sequence ID" value="KAL3114776.1"/>
    <property type="molecule type" value="Genomic_DNA"/>
</dbReference>
<name>A0ABD2LI44_9BILA</name>
<dbReference type="Proteomes" id="UP001620626">
    <property type="component" value="Unassembled WGS sequence"/>
</dbReference>
<evidence type="ECO:0000256" key="2">
    <source>
        <dbReference type="ARBA" id="ARBA00022723"/>
    </source>
</evidence>
<dbReference type="PANTHER" id="PTHR12103:SF15">
    <property type="entry name" value="CYTOSOLIC PURINE 5'-NUCLEOTIDASE"/>
    <property type="match status" value="1"/>
</dbReference>
<feature type="region of interest" description="Disordered" evidence="7">
    <location>
        <begin position="491"/>
        <end position="543"/>
    </location>
</feature>
<evidence type="ECO:0000256" key="6">
    <source>
        <dbReference type="PIRSR" id="PIRSR017434-2"/>
    </source>
</evidence>
<feature type="binding site" evidence="6">
    <location>
        <position position="63"/>
    </location>
    <ligand>
        <name>Mg(2+)</name>
        <dbReference type="ChEBI" id="CHEBI:18420"/>
    </ligand>
</feature>
<organism evidence="8 9">
    <name type="scientific">Heterodera trifolii</name>
    <dbReference type="NCBI Taxonomy" id="157864"/>
    <lineage>
        <taxon>Eukaryota</taxon>
        <taxon>Metazoa</taxon>
        <taxon>Ecdysozoa</taxon>
        <taxon>Nematoda</taxon>
        <taxon>Chromadorea</taxon>
        <taxon>Rhabditida</taxon>
        <taxon>Tylenchina</taxon>
        <taxon>Tylenchomorpha</taxon>
        <taxon>Tylenchoidea</taxon>
        <taxon>Heteroderidae</taxon>
        <taxon>Heteroderinae</taxon>
        <taxon>Heterodera</taxon>
    </lineage>
</organism>
<evidence type="ECO:0000256" key="3">
    <source>
        <dbReference type="ARBA" id="ARBA00022801"/>
    </source>
</evidence>
<feature type="compositionally biased region" description="Polar residues" evidence="7">
    <location>
        <begin position="515"/>
        <end position="525"/>
    </location>
</feature>
<dbReference type="NCBIfam" id="TIGR02244">
    <property type="entry name" value="HAD-IG-Ncltidse"/>
    <property type="match status" value="1"/>
</dbReference>
<keyword evidence="3" id="KW-0378">Hydrolase</keyword>
<feature type="active site" description="Proton donor" evidence="5">
    <location>
        <position position="65"/>
    </location>
</feature>
<gene>
    <name evidence="8" type="ORF">niasHT_014590</name>
</gene>
<dbReference type="Pfam" id="PF05761">
    <property type="entry name" value="5_nucleotid"/>
    <property type="match status" value="1"/>
</dbReference>
<protein>
    <recommendedName>
        <fullName evidence="10">Cytosolic purine 5'-nucleotidase</fullName>
    </recommendedName>
</protein>
<evidence type="ECO:0000313" key="8">
    <source>
        <dbReference type="EMBL" id="KAL3114776.1"/>
    </source>
</evidence>
<evidence type="ECO:0000256" key="7">
    <source>
        <dbReference type="SAM" id="MobiDB-lite"/>
    </source>
</evidence>
<evidence type="ECO:0000256" key="4">
    <source>
        <dbReference type="ARBA" id="ARBA00022842"/>
    </source>
</evidence>
<dbReference type="GO" id="GO:0046872">
    <property type="term" value="F:metal ion binding"/>
    <property type="evidence" value="ECO:0007669"/>
    <property type="project" value="UniProtKB-KW"/>
</dbReference>
<comment type="similarity">
    <text evidence="1">Belongs to the 5'(3')-deoxyribonucleotidase family.</text>
</comment>
<dbReference type="PIRSF" id="PIRSF017434">
    <property type="entry name" value="Purine_5'-nucleotidase"/>
    <property type="match status" value="1"/>
</dbReference>
<feature type="binding site" evidence="6">
    <location>
        <position position="350"/>
    </location>
    <ligand>
        <name>Mg(2+)</name>
        <dbReference type="ChEBI" id="CHEBI:18420"/>
    </ligand>
</feature>
<comment type="caution">
    <text evidence="8">The sequence shown here is derived from an EMBL/GenBank/DDBJ whole genome shotgun (WGS) entry which is preliminary data.</text>
</comment>
<feature type="binding site" evidence="6">
    <location>
        <position position="65"/>
    </location>
    <ligand>
        <name>GMP</name>
        <dbReference type="ChEBI" id="CHEBI:58115"/>
    </ligand>
</feature>
<dbReference type="Gene3D" id="3.40.50.1000">
    <property type="entry name" value="HAD superfamily/HAD-like"/>
    <property type="match status" value="1"/>
</dbReference>
<dbReference type="PANTHER" id="PTHR12103">
    <property type="entry name" value="5'-NUCLEOTIDASE DOMAIN-CONTAINING"/>
    <property type="match status" value="1"/>
</dbReference>
<dbReference type="InterPro" id="IPR008380">
    <property type="entry name" value="HAD-SF_hydro_IG_5-nucl"/>
</dbReference>
<comment type="cofactor">
    <cofactor evidence="6">
        <name>Mg(2+)</name>
        <dbReference type="ChEBI" id="CHEBI:18420"/>
    </cofactor>
    <text evidence="6">Binds 1 Mg(2+) ion per subunit.</text>
</comment>
<keyword evidence="4 6" id="KW-0460">Magnesium</keyword>
<accession>A0ABD2LI44</accession>
<dbReference type="SUPFAM" id="SSF56784">
    <property type="entry name" value="HAD-like"/>
    <property type="match status" value="1"/>
</dbReference>
<evidence type="ECO:0000256" key="1">
    <source>
        <dbReference type="ARBA" id="ARBA00009589"/>
    </source>
</evidence>
<dbReference type="GO" id="GO:0016787">
    <property type="term" value="F:hydrolase activity"/>
    <property type="evidence" value="ECO:0007669"/>
    <property type="project" value="UniProtKB-KW"/>
</dbReference>